<dbReference type="NCBIfam" id="TIGR04183">
    <property type="entry name" value="Por_Secre_tail"/>
    <property type="match status" value="1"/>
</dbReference>
<evidence type="ECO:0000256" key="2">
    <source>
        <dbReference type="SAM" id="SignalP"/>
    </source>
</evidence>
<gene>
    <name evidence="4" type="ORF">LPB138_05585</name>
</gene>
<feature type="chain" id="PRO_5009110908" description="Secretion system C-terminal sorting domain-containing protein" evidence="2">
    <location>
        <begin position="21"/>
        <end position="412"/>
    </location>
</feature>
<proteinExistence type="predicted"/>
<accession>A0A1D8P6I7</accession>
<dbReference type="EMBL" id="CP017478">
    <property type="protein sequence ID" value="AOW20183.1"/>
    <property type="molecule type" value="Genomic_DNA"/>
</dbReference>
<dbReference type="InterPro" id="IPR026444">
    <property type="entry name" value="Secre_tail"/>
</dbReference>
<evidence type="ECO:0000259" key="3">
    <source>
        <dbReference type="Pfam" id="PF18962"/>
    </source>
</evidence>
<dbReference type="OrthoDB" id="629570at2"/>
<name>A0A1D8P6I7_9FLAO</name>
<dbReference type="Pfam" id="PF18962">
    <property type="entry name" value="Por_Secre_tail"/>
    <property type="match status" value="1"/>
</dbReference>
<sequence length="412" mass="45699">MKTKLLISAFLILGLGIIQAQETSVDLSMGSSYANQVYYKLSTETETTFSRDTWDLAFLRVSAYAFATRVNDGKGIQVFEASANTADWTTIDVANEGTWIELHNSETDWFIGAFDMGSATYGWGEYNVTTHHVEGAIIFVLKYADGTYRKLIIDDYSNGYTIIYSTWNGSSWSADETVTISNTSNPDNDFNYYSLENNAEVLAEPASTDWDFVFTKYATDYFGDGSLYYGVTGTLHHSDITIAENDESAGADVSNLEYSEEINTIGYDWKSYTGSGYEVSADQVFYVKYADDTIYRMYFTAFEGSATGNLSFNFEDVTSTMSVDETNLLSFGVFPNPSSDKKINVVYDTKVNSDSSSISIFNITGSKVFEKSISNISGFYNSQLDLSSLSAGIYILKLKSGDSYASKKIVLQ</sequence>
<dbReference type="KEGG" id="lul:LPB138_05585"/>
<dbReference type="RefSeq" id="WP_070236321.1">
    <property type="nucleotide sequence ID" value="NZ_CP017478.1"/>
</dbReference>
<evidence type="ECO:0000313" key="4">
    <source>
        <dbReference type="EMBL" id="AOW20183.1"/>
    </source>
</evidence>
<evidence type="ECO:0000256" key="1">
    <source>
        <dbReference type="ARBA" id="ARBA00022729"/>
    </source>
</evidence>
<keyword evidence="1 2" id="KW-0732">Signal</keyword>
<feature type="signal peptide" evidence="2">
    <location>
        <begin position="1"/>
        <end position="20"/>
    </location>
</feature>
<dbReference type="Proteomes" id="UP000176050">
    <property type="component" value="Chromosome"/>
</dbReference>
<protein>
    <recommendedName>
        <fullName evidence="3">Secretion system C-terminal sorting domain-containing protein</fullName>
    </recommendedName>
</protein>
<keyword evidence="5" id="KW-1185">Reference proteome</keyword>
<reference evidence="4 5" key="1">
    <citation type="submission" date="2016-10" db="EMBL/GenBank/DDBJ databases">
        <title>Lutibacter sp. LPB0138, isolated from marine gastropod.</title>
        <authorList>
            <person name="Kim E."/>
            <person name="Yi H."/>
        </authorList>
    </citation>
    <scope>NUCLEOTIDE SEQUENCE [LARGE SCALE GENOMIC DNA]</scope>
    <source>
        <strain evidence="4 5">LPB0138</strain>
    </source>
</reference>
<organism evidence="4 5">
    <name type="scientific">Urechidicola croceus</name>
    <dbReference type="NCBI Taxonomy" id="1850246"/>
    <lineage>
        <taxon>Bacteria</taxon>
        <taxon>Pseudomonadati</taxon>
        <taxon>Bacteroidota</taxon>
        <taxon>Flavobacteriia</taxon>
        <taxon>Flavobacteriales</taxon>
        <taxon>Flavobacteriaceae</taxon>
        <taxon>Urechidicola</taxon>
    </lineage>
</organism>
<evidence type="ECO:0000313" key="5">
    <source>
        <dbReference type="Proteomes" id="UP000176050"/>
    </source>
</evidence>
<dbReference type="STRING" id="1850246.LPB138_05585"/>
<dbReference type="AlphaFoldDB" id="A0A1D8P6I7"/>
<feature type="domain" description="Secretion system C-terminal sorting" evidence="3">
    <location>
        <begin position="333"/>
        <end position="410"/>
    </location>
</feature>